<evidence type="ECO:0000313" key="1">
    <source>
        <dbReference type="EMBL" id="KAL0935643.1"/>
    </source>
</evidence>
<evidence type="ECO:0000313" key="2">
    <source>
        <dbReference type="Proteomes" id="UP000805649"/>
    </source>
</evidence>
<comment type="caution">
    <text evidence="1">The sequence shown here is derived from an EMBL/GenBank/DDBJ whole genome shotgun (WGS) entry which is preliminary data.</text>
</comment>
<protein>
    <submittedName>
        <fullName evidence="1">Beta-lactamase domain-containing protein 2-like protein 1</fullName>
    </submittedName>
</protein>
<keyword evidence="2" id="KW-1185">Reference proteome</keyword>
<reference evidence="1 2" key="1">
    <citation type="journal article" date="2020" name="Phytopathology">
        <title>Genome Sequence Resources of Colletotrichum truncatum, C. plurivorum, C. musicola, and C. sojae: Four Species Pathogenic to Soybean (Glycine max).</title>
        <authorList>
            <person name="Rogerio F."/>
            <person name="Boufleur T.R."/>
            <person name="Ciampi-Guillardi M."/>
            <person name="Sukno S.A."/>
            <person name="Thon M.R."/>
            <person name="Massola Junior N.S."/>
            <person name="Baroncelli R."/>
        </authorList>
    </citation>
    <scope>NUCLEOTIDE SEQUENCE [LARGE SCALE GENOMIC DNA]</scope>
    <source>
        <strain evidence="1 2">CMES1059</strain>
    </source>
</reference>
<sequence>MAQTQGTCDPRFEEVRTQLQQFIESGEEVGAAITVNLDGKDVVDIWGGYADKENNKPWDKDTIVNVFSTTKDVLALAVLILVDRKVFSVTDKVSKYWPEFAANGKENIEIRHILSHTSGVSGWDADRPLSFEEISNFDEANAKLAAQALWWTPGSASGYHTWTFGHLLNEIVRRATGTSLKDFVLEEIVKPLGADFQFGVAESDLPRTTDIISVRLPPLTPGMGPQPGSITFKTMNPMPFPTNFANTPSWRKGDILSASGHTNSRALARILSAISLGGSVDGKQLLSQETVDLIFDEQANGVDLVTGMPLRFGIGYAVTGEGNTVVADFLPNGRVAFWGGMGGSLAIMDADRKLTITYVMNKMSMSGVGNNVVKEYVKSIYKALDAA</sequence>
<gene>
    <name evidence="1" type="ORF">CTRU02_210234</name>
</gene>
<accession>A0ACC3YUL6</accession>
<dbReference type="EMBL" id="VUJX02000006">
    <property type="protein sequence ID" value="KAL0935643.1"/>
    <property type="molecule type" value="Genomic_DNA"/>
</dbReference>
<dbReference type="Proteomes" id="UP000805649">
    <property type="component" value="Unassembled WGS sequence"/>
</dbReference>
<proteinExistence type="predicted"/>
<name>A0ACC3YUL6_COLTU</name>
<organism evidence="1 2">
    <name type="scientific">Colletotrichum truncatum</name>
    <name type="common">Anthracnose fungus</name>
    <name type="synonym">Colletotrichum capsici</name>
    <dbReference type="NCBI Taxonomy" id="5467"/>
    <lineage>
        <taxon>Eukaryota</taxon>
        <taxon>Fungi</taxon>
        <taxon>Dikarya</taxon>
        <taxon>Ascomycota</taxon>
        <taxon>Pezizomycotina</taxon>
        <taxon>Sordariomycetes</taxon>
        <taxon>Hypocreomycetidae</taxon>
        <taxon>Glomerellales</taxon>
        <taxon>Glomerellaceae</taxon>
        <taxon>Colletotrichum</taxon>
        <taxon>Colletotrichum truncatum species complex</taxon>
    </lineage>
</organism>